<reference evidence="2 3" key="1">
    <citation type="journal article" date="2020" name="BMC Genomics">
        <title>Correction to: Identification and distribution of gene clusters required for synthesis of sphingolipid metabolism inhibitors in diverse species of the filamentous fungus Fusarium.</title>
        <authorList>
            <person name="Kim H.S."/>
            <person name="Lohmar J.M."/>
            <person name="Busman M."/>
            <person name="Brown D.W."/>
            <person name="Naumann T.A."/>
            <person name="Divon H.H."/>
            <person name="Lysoe E."/>
            <person name="Uhlig S."/>
            <person name="Proctor R.H."/>
        </authorList>
    </citation>
    <scope>NUCLEOTIDE SEQUENCE [LARGE SCALE GENOMIC DNA]</scope>
    <source>
        <strain evidence="2 3">NRRL 25214</strain>
    </source>
</reference>
<evidence type="ECO:0000313" key="3">
    <source>
        <dbReference type="Proteomes" id="UP000573603"/>
    </source>
</evidence>
<gene>
    <name evidence="2" type="ORF">FANTH_13733</name>
</gene>
<keyword evidence="1" id="KW-0732">Signal</keyword>
<evidence type="ECO:0000256" key="1">
    <source>
        <dbReference type="SAM" id="SignalP"/>
    </source>
</evidence>
<feature type="chain" id="PRO_5034703931" evidence="1">
    <location>
        <begin position="19"/>
        <end position="284"/>
    </location>
</feature>
<evidence type="ECO:0000313" key="2">
    <source>
        <dbReference type="EMBL" id="KAF5230741.1"/>
    </source>
</evidence>
<comment type="caution">
    <text evidence="2">The sequence shown here is derived from an EMBL/GenBank/DDBJ whole genome shotgun (WGS) entry which is preliminary data.</text>
</comment>
<organism evidence="2 3">
    <name type="scientific">Fusarium anthophilum</name>
    <dbReference type="NCBI Taxonomy" id="48485"/>
    <lineage>
        <taxon>Eukaryota</taxon>
        <taxon>Fungi</taxon>
        <taxon>Dikarya</taxon>
        <taxon>Ascomycota</taxon>
        <taxon>Pezizomycotina</taxon>
        <taxon>Sordariomycetes</taxon>
        <taxon>Hypocreomycetidae</taxon>
        <taxon>Hypocreales</taxon>
        <taxon>Nectriaceae</taxon>
        <taxon>Fusarium</taxon>
        <taxon>Fusarium fujikuroi species complex</taxon>
    </lineage>
</organism>
<sequence>MRFNSILSLAFGLPAAIAGLCKPSSSSRSSDLAVTTSTLATASRVASTETASTTAPGNIETSMTDVSLALTSTESDISTLITSLDTTETTSLAATTTTSEEPAVTTFNIIAEGGPADGIVMGQRENYYDPQFASDPAWEPVALILEQDTGYLRRADPWNPIFPLICIRWGTGTEPSPGWFMDCSASDSYFGAPIKCDLKSGGELSCSIPAGHCRYYTIPPRDDDAWDCEADTGVFRNFYTEESVDDDGVTFYEPWMGSEGLEGYEGQSLPNPLESVTFRWTSAD</sequence>
<dbReference type="Proteomes" id="UP000573603">
    <property type="component" value="Unassembled WGS sequence"/>
</dbReference>
<dbReference type="EMBL" id="JABEVY010000509">
    <property type="protein sequence ID" value="KAF5230741.1"/>
    <property type="molecule type" value="Genomic_DNA"/>
</dbReference>
<proteinExistence type="predicted"/>
<dbReference type="AlphaFoldDB" id="A0A8H4YMS6"/>
<keyword evidence="3" id="KW-1185">Reference proteome</keyword>
<feature type="signal peptide" evidence="1">
    <location>
        <begin position="1"/>
        <end position="18"/>
    </location>
</feature>
<accession>A0A8H4YMS6</accession>
<name>A0A8H4YMS6_9HYPO</name>
<protein>
    <submittedName>
        <fullName evidence="2">Uncharacterized protein</fullName>
    </submittedName>
</protein>